<keyword evidence="2" id="KW-1185">Reference proteome</keyword>
<comment type="caution">
    <text evidence="1">The sequence shown here is derived from an EMBL/GenBank/DDBJ whole genome shotgun (WGS) entry which is preliminary data.</text>
</comment>
<sequence length="183" mass="21934">MKGVDLVFIPITFCDHFYLLCFNMNTIQIDLIDSSGHKNDYKENYRGWPEIMRNTFDGYLSRVSHPRAYQIKQAKISRMEMPWQTLENKFDCGVFMMRHMETFKGRTTKDWQCGLTCESEKQQHELNDLRRKYVTTMLLHDINTSKEFIISELKDYLKMDDDVKRHLHGTARRQILQRLVKVD</sequence>
<reference evidence="2" key="1">
    <citation type="journal article" date="2022" name="Mol. Ecol. Resour.">
        <title>The genomes of chicory, endive, great burdock and yacon provide insights into Asteraceae palaeo-polyploidization history and plant inulin production.</title>
        <authorList>
            <person name="Fan W."/>
            <person name="Wang S."/>
            <person name="Wang H."/>
            <person name="Wang A."/>
            <person name="Jiang F."/>
            <person name="Liu H."/>
            <person name="Zhao H."/>
            <person name="Xu D."/>
            <person name="Zhang Y."/>
        </authorList>
    </citation>
    <scope>NUCLEOTIDE SEQUENCE [LARGE SCALE GENOMIC DNA]</scope>
    <source>
        <strain evidence="2">cv. Yunnan</strain>
    </source>
</reference>
<gene>
    <name evidence="1" type="ORF">L1987_65036</name>
</gene>
<proteinExistence type="predicted"/>
<accession>A0ACB9BTB8</accession>
<name>A0ACB9BTB8_9ASTR</name>
<dbReference type="Proteomes" id="UP001056120">
    <property type="component" value="Linkage Group LG22"/>
</dbReference>
<organism evidence="1 2">
    <name type="scientific">Smallanthus sonchifolius</name>
    <dbReference type="NCBI Taxonomy" id="185202"/>
    <lineage>
        <taxon>Eukaryota</taxon>
        <taxon>Viridiplantae</taxon>
        <taxon>Streptophyta</taxon>
        <taxon>Embryophyta</taxon>
        <taxon>Tracheophyta</taxon>
        <taxon>Spermatophyta</taxon>
        <taxon>Magnoliopsida</taxon>
        <taxon>eudicotyledons</taxon>
        <taxon>Gunneridae</taxon>
        <taxon>Pentapetalae</taxon>
        <taxon>asterids</taxon>
        <taxon>campanulids</taxon>
        <taxon>Asterales</taxon>
        <taxon>Asteraceae</taxon>
        <taxon>Asteroideae</taxon>
        <taxon>Heliantheae alliance</taxon>
        <taxon>Millerieae</taxon>
        <taxon>Smallanthus</taxon>
    </lineage>
</organism>
<evidence type="ECO:0000313" key="2">
    <source>
        <dbReference type="Proteomes" id="UP001056120"/>
    </source>
</evidence>
<reference evidence="1 2" key="2">
    <citation type="journal article" date="2022" name="Mol. Ecol. Resour.">
        <title>The genomes of chicory, endive, great burdock and yacon provide insights into Asteraceae paleo-polyploidization history and plant inulin production.</title>
        <authorList>
            <person name="Fan W."/>
            <person name="Wang S."/>
            <person name="Wang H."/>
            <person name="Wang A."/>
            <person name="Jiang F."/>
            <person name="Liu H."/>
            <person name="Zhao H."/>
            <person name="Xu D."/>
            <person name="Zhang Y."/>
        </authorList>
    </citation>
    <scope>NUCLEOTIDE SEQUENCE [LARGE SCALE GENOMIC DNA]</scope>
    <source>
        <strain evidence="2">cv. Yunnan</strain>
        <tissue evidence="1">Leaves</tissue>
    </source>
</reference>
<protein>
    <submittedName>
        <fullName evidence="1">Uncharacterized protein</fullName>
    </submittedName>
</protein>
<dbReference type="EMBL" id="CM042039">
    <property type="protein sequence ID" value="KAI3725255.1"/>
    <property type="molecule type" value="Genomic_DNA"/>
</dbReference>
<evidence type="ECO:0000313" key="1">
    <source>
        <dbReference type="EMBL" id="KAI3725255.1"/>
    </source>
</evidence>